<keyword evidence="6 8" id="KW-0998">Cell outer membrane</keyword>
<keyword evidence="8" id="KW-1133">Transmembrane helix</keyword>
<keyword evidence="8" id="KW-0812">Transmembrane</keyword>
<keyword evidence="5 8" id="KW-0564">Palmitate</keyword>
<evidence type="ECO:0000256" key="5">
    <source>
        <dbReference type="ARBA" id="ARBA00023139"/>
    </source>
</evidence>
<evidence type="ECO:0000313" key="12">
    <source>
        <dbReference type="Proteomes" id="UP001202281"/>
    </source>
</evidence>
<comment type="subcellular location">
    <subcellularLocation>
        <location evidence="1">Cell outer membrane</location>
        <topology evidence="1">Lipid-anchor</topology>
    </subcellularLocation>
</comment>
<organism evidence="11 12">
    <name type="scientific">Novosphingobium beihaiensis</name>
    <dbReference type="NCBI Taxonomy" id="2930389"/>
    <lineage>
        <taxon>Bacteria</taxon>
        <taxon>Pseudomonadati</taxon>
        <taxon>Pseudomonadota</taxon>
        <taxon>Alphaproteobacteria</taxon>
        <taxon>Sphingomonadales</taxon>
        <taxon>Sphingomonadaceae</taxon>
        <taxon>Novosphingobium</taxon>
    </lineage>
</organism>
<dbReference type="EMBL" id="JALHLG010000062">
    <property type="protein sequence ID" value="MCJ2189091.1"/>
    <property type="molecule type" value="Genomic_DNA"/>
</dbReference>
<comment type="similarity">
    <text evidence="2 8">Belongs to the YscJ lipoprotein family.</text>
</comment>
<evidence type="ECO:0000256" key="2">
    <source>
        <dbReference type="ARBA" id="ARBA00009509"/>
    </source>
</evidence>
<dbReference type="PRINTS" id="PR01338">
    <property type="entry name" value="TYPE3OMKPROT"/>
</dbReference>
<keyword evidence="7 8" id="KW-0449">Lipoprotein</keyword>
<gene>
    <name evidence="11" type="primary">sctJ</name>
    <name evidence="11" type="ORF">MTR66_20040</name>
</gene>
<dbReference type="RefSeq" id="WP_243924282.1">
    <property type="nucleotide sequence ID" value="NZ_JALHLG010000062.1"/>
</dbReference>
<feature type="chain" id="PRO_5044981124" description="Lipoprotein" evidence="8">
    <location>
        <begin position="20"/>
        <end position="254"/>
    </location>
</feature>
<keyword evidence="4 8" id="KW-0472">Membrane</keyword>
<evidence type="ECO:0000256" key="7">
    <source>
        <dbReference type="ARBA" id="ARBA00023288"/>
    </source>
</evidence>
<evidence type="ECO:0000256" key="9">
    <source>
        <dbReference type="SAM" id="MobiDB-lite"/>
    </source>
</evidence>
<protein>
    <recommendedName>
        <fullName evidence="8">Lipoprotein</fullName>
    </recommendedName>
</protein>
<evidence type="ECO:0000256" key="1">
    <source>
        <dbReference type="ARBA" id="ARBA00004459"/>
    </source>
</evidence>
<evidence type="ECO:0000256" key="6">
    <source>
        <dbReference type="ARBA" id="ARBA00023237"/>
    </source>
</evidence>
<evidence type="ECO:0000259" key="10">
    <source>
        <dbReference type="Pfam" id="PF01514"/>
    </source>
</evidence>
<dbReference type="PANTHER" id="PTHR30046:SF2">
    <property type="entry name" value="YOP PROTEINS TRANSLOCATION LIPOPROTEIN J"/>
    <property type="match status" value="1"/>
</dbReference>
<evidence type="ECO:0000313" key="11">
    <source>
        <dbReference type="EMBL" id="MCJ2189091.1"/>
    </source>
</evidence>
<dbReference type="Proteomes" id="UP001202281">
    <property type="component" value="Unassembled WGS sequence"/>
</dbReference>
<reference evidence="11 12" key="1">
    <citation type="submission" date="2022-04" db="EMBL/GenBank/DDBJ databases">
        <title>Identification of a novel bacterium isolated from mangrove sediments.</title>
        <authorList>
            <person name="Pan X."/>
        </authorList>
    </citation>
    <scope>NUCLEOTIDE SEQUENCE [LARGE SCALE GENOMIC DNA]</scope>
    <source>
        <strain evidence="11 12">B2638</strain>
    </source>
</reference>
<dbReference type="InterPro" id="IPR003282">
    <property type="entry name" value="T3SS_SctJ"/>
</dbReference>
<feature type="transmembrane region" description="Helical" evidence="8">
    <location>
        <begin position="206"/>
        <end position="228"/>
    </location>
</feature>
<feature type="region of interest" description="Disordered" evidence="9">
    <location>
        <begin position="235"/>
        <end position="254"/>
    </location>
</feature>
<dbReference type="Gene3D" id="3.30.70.1530">
    <property type="entry name" value="Hypothetical protein rpa1041"/>
    <property type="match status" value="1"/>
</dbReference>
<dbReference type="PANTHER" id="PTHR30046">
    <property type="entry name" value="FLAGELLAR M-RING PROTEIN"/>
    <property type="match status" value="1"/>
</dbReference>
<evidence type="ECO:0000256" key="8">
    <source>
        <dbReference type="RuleBase" id="RU364102"/>
    </source>
</evidence>
<dbReference type="Pfam" id="PF01514">
    <property type="entry name" value="YscJ_FliF"/>
    <property type="match status" value="1"/>
</dbReference>
<dbReference type="InterPro" id="IPR045851">
    <property type="entry name" value="AMP-bd_C_sf"/>
</dbReference>
<keyword evidence="3 8" id="KW-0732">Signal</keyword>
<accession>A0ABT0BW99</accession>
<keyword evidence="12" id="KW-1185">Reference proteome</keyword>
<name>A0ABT0BW99_9SPHN</name>
<comment type="caution">
    <text evidence="11">The sequence shown here is derived from an EMBL/GenBank/DDBJ whole genome shotgun (WGS) entry which is preliminary data.</text>
</comment>
<feature type="domain" description="Flagellar M-ring N-terminal" evidence="10">
    <location>
        <begin position="24"/>
        <end position="192"/>
    </location>
</feature>
<feature type="signal peptide" evidence="8">
    <location>
        <begin position="1"/>
        <end position="19"/>
    </location>
</feature>
<sequence>MPLTRMGQILALSCLLGLAACGQQEVYGDLPESQANEAVAALRQADVDATKKMAGEGRWSIAVAPEDFAHAVEVLDARGLPGDHFASLGEVFEKKGFVSSPVEERARLIYGLSQELSHTVSEIDGVVQARVHLAIPEPDPLSNTMKPSSAAVFVKYRPGYDLRSETGAIKSLVTNSIEGLAYDRVSVVMVPGRPTPPASTAIGGAAAPWIAAGLGFFGLGGLGAALFLRRSPAQRRAAHGSAPDEPRSLTGTAR</sequence>
<dbReference type="NCBIfam" id="TIGR02544">
    <property type="entry name" value="III_secr_YscJ"/>
    <property type="match status" value="1"/>
</dbReference>
<dbReference type="InterPro" id="IPR006182">
    <property type="entry name" value="FliF_N_dom"/>
</dbReference>
<dbReference type="Gene3D" id="3.30.300.30">
    <property type="match status" value="1"/>
</dbReference>
<dbReference type="PROSITE" id="PS51257">
    <property type="entry name" value="PROKAR_LIPOPROTEIN"/>
    <property type="match status" value="1"/>
</dbReference>
<evidence type="ECO:0000256" key="4">
    <source>
        <dbReference type="ARBA" id="ARBA00023136"/>
    </source>
</evidence>
<evidence type="ECO:0000256" key="3">
    <source>
        <dbReference type="ARBA" id="ARBA00022729"/>
    </source>
</evidence>
<proteinExistence type="inferred from homology"/>
<dbReference type="InterPro" id="IPR043427">
    <property type="entry name" value="YscJ/FliF"/>
</dbReference>